<dbReference type="EMBL" id="UGWV01000002">
    <property type="protein sequence ID" value="SUF98036.1"/>
    <property type="molecule type" value="Genomic_DNA"/>
</dbReference>
<dbReference type="Proteomes" id="UP000254463">
    <property type="component" value="Unassembled WGS sequence"/>
</dbReference>
<dbReference type="AlphaFoldDB" id="A0A7D8IZM4"/>
<evidence type="ECO:0000313" key="1">
    <source>
        <dbReference type="EMBL" id="SUF98036.1"/>
    </source>
</evidence>
<protein>
    <submittedName>
        <fullName evidence="1">Uncharacterized protein</fullName>
    </submittedName>
</protein>
<evidence type="ECO:0000313" key="2">
    <source>
        <dbReference type="Proteomes" id="UP000254463"/>
    </source>
</evidence>
<gene>
    <name evidence="1" type="ORF">NCTC6385_05093</name>
</gene>
<sequence length="157" mass="18212">MNMKRVHFDSVNHNHINFSYDKKMRFKIPVRLPVLSFFIRGLLRGPQHYHNTTNYLYIKAIIHLVLFRVRAPLIQKTQPMAGFLLFWEWKSVAPISGLTSYNEKARFSLAQRPALRRSAFPLWARVNIKCEFEQCSIGGVESISHMVLEGKLSGASH</sequence>
<name>A0A7D8IZM4_SALER</name>
<organism evidence="1 2">
    <name type="scientific">Salmonella enterica</name>
    <name type="common">Salmonella choleraesuis</name>
    <dbReference type="NCBI Taxonomy" id="28901"/>
    <lineage>
        <taxon>Bacteria</taxon>
        <taxon>Pseudomonadati</taxon>
        <taxon>Pseudomonadota</taxon>
        <taxon>Gammaproteobacteria</taxon>
        <taxon>Enterobacterales</taxon>
        <taxon>Enterobacteriaceae</taxon>
        <taxon>Salmonella</taxon>
    </lineage>
</organism>
<reference evidence="1 2" key="1">
    <citation type="submission" date="2018-06" db="EMBL/GenBank/DDBJ databases">
        <authorList>
            <consortium name="Pathogen Informatics"/>
            <person name="Doyle S."/>
        </authorList>
    </citation>
    <scope>NUCLEOTIDE SEQUENCE [LARGE SCALE GENOMIC DNA]</scope>
    <source>
        <strain evidence="1 2">NCTC6385</strain>
    </source>
</reference>
<accession>A0A7D8IZM4</accession>
<proteinExistence type="predicted"/>